<evidence type="ECO:0000313" key="3">
    <source>
        <dbReference type="EMBL" id="VDD77006.1"/>
    </source>
</evidence>
<name>A0A0R3U830_MESCO</name>
<proteinExistence type="predicted"/>
<dbReference type="Proteomes" id="UP000267029">
    <property type="component" value="Unassembled WGS sequence"/>
</dbReference>
<feature type="region of interest" description="Disordered" evidence="1">
    <location>
        <begin position="114"/>
        <end position="220"/>
    </location>
</feature>
<feature type="compositionally biased region" description="Low complexity" evidence="1">
    <location>
        <begin position="151"/>
        <end position="165"/>
    </location>
</feature>
<feature type="compositionally biased region" description="Basic residues" evidence="1">
    <location>
        <begin position="208"/>
        <end position="220"/>
    </location>
</feature>
<evidence type="ECO:0000256" key="1">
    <source>
        <dbReference type="SAM" id="MobiDB-lite"/>
    </source>
</evidence>
<feature type="domain" description="DUF5734" evidence="2">
    <location>
        <begin position="29"/>
        <end position="110"/>
    </location>
</feature>
<feature type="compositionally biased region" description="Low complexity" evidence="1">
    <location>
        <begin position="312"/>
        <end position="329"/>
    </location>
</feature>
<feature type="region of interest" description="Disordered" evidence="1">
    <location>
        <begin position="310"/>
        <end position="371"/>
    </location>
</feature>
<evidence type="ECO:0000259" key="2">
    <source>
        <dbReference type="Pfam" id="PF19005"/>
    </source>
</evidence>
<protein>
    <submittedName>
        <fullName evidence="5">DUF5734 domain-containing protein</fullName>
    </submittedName>
</protein>
<feature type="compositionally biased region" description="Polar residues" evidence="1">
    <location>
        <begin position="166"/>
        <end position="175"/>
    </location>
</feature>
<sequence>MTATKTIFSLTYLQVDKYKKKEKVNGAIKKALKRADKAGVSKEKVKITGDYIAFKNKKTKINRGDVVSLKMNKPKRVLIIATKITKKTPGEVVTMRFADEDDFKECLNLLQSKKPTKDEETEKEDVEVEEEEDEQVTKTPVSRTSSKHRSASSSSSSPLRFSPRSNTPTFQPQSHHPTEHSLKSSHYSLSESTVTPPTRHSEHSRVITPRRHSVASVKRPRQKCSVSYVTTDVLERVSKSTMPTLRRGRSQTRNSSAKKIIYANRGGVRPRNRSMFVYTSAVPNKSGVKSPTGKIDEVMEEIEQGLERLAVSSSDLSSSRNDSDSSTDLSQDRGIRILYPENQIRSPDLPNLRNPRPTQDNTESDSTTYEWYKKRADKGKIMKARIIEYTECPKCRRRSMSHSRPC</sequence>
<gene>
    <name evidence="3" type="ORF">MCOS_LOCUS3009</name>
</gene>
<dbReference type="AlphaFoldDB" id="A0A0R3U830"/>
<dbReference type="WBParaSite" id="MCU_010000-RA">
    <property type="protein sequence ID" value="MCU_010000-RA"/>
    <property type="gene ID" value="MCU_010000"/>
</dbReference>
<dbReference type="InterPro" id="IPR043792">
    <property type="entry name" value="DUF5734"/>
</dbReference>
<dbReference type="EMBL" id="UXSR01000591">
    <property type="protein sequence ID" value="VDD77006.1"/>
    <property type="molecule type" value="Genomic_DNA"/>
</dbReference>
<evidence type="ECO:0000313" key="5">
    <source>
        <dbReference type="WBParaSite" id="MCU_010000-RA"/>
    </source>
</evidence>
<reference evidence="5" key="2">
    <citation type="submission" date="2019-11" db="UniProtKB">
        <authorList>
            <consortium name="WormBaseParasite"/>
        </authorList>
    </citation>
    <scope>IDENTIFICATION</scope>
</reference>
<organism evidence="3 4">
    <name type="scientific">Mesocestoides corti</name>
    <name type="common">Flatworm</name>
    <dbReference type="NCBI Taxonomy" id="53468"/>
    <lineage>
        <taxon>Eukaryota</taxon>
        <taxon>Metazoa</taxon>
        <taxon>Spiralia</taxon>
        <taxon>Lophotrochozoa</taxon>
        <taxon>Platyhelminthes</taxon>
        <taxon>Cestoda</taxon>
        <taxon>Eucestoda</taxon>
        <taxon>Cyclophyllidea</taxon>
        <taxon>Mesocestoididae</taxon>
        <taxon>Mesocestoides</taxon>
    </lineage>
</organism>
<dbReference type="Pfam" id="PF19005">
    <property type="entry name" value="DUF5734"/>
    <property type="match status" value="1"/>
</dbReference>
<feature type="compositionally biased region" description="Acidic residues" evidence="1">
    <location>
        <begin position="121"/>
        <end position="134"/>
    </location>
</feature>
<keyword evidence="4" id="KW-1185">Reference proteome</keyword>
<evidence type="ECO:0000313" key="4">
    <source>
        <dbReference type="Proteomes" id="UP000267029"/>
    </source>
</evidence>
<feature type="compositionally biased region" description="Polar residues" evidence="1">
    <location>
        <begin position="356"/>
        <end position="369"/>
    </location>
</feature>
<reference evidence="3 4" key="1">
    <citation type="submission" date="2018-10" db="EMBL/GenBank/DDBJ databases">
        <authorList>
            <consortium name="Pathogen Informatics"/>
        </authorList>
    </citation>
    <scope>NUCLEOTIDE SEQUENCE [LARGE SCALE GENOMIC DNA]</scope>
</reference>
<accession>A0A0R3U830</accession>